<evidence type="ECO:0000313" key="11">
    <source>
        <dbReference type="Proteomes" id="UP000266841"/>
    </source>
</evidence>
<comment type="subcellular location">
    <subcellularLocation>
        <location evidence="1">Membrane</location>
    </subcellularLocation>
</comment>
<gene>
    <name evidence="10" type="ORF">THAOC_10484</name>
</gene>
<feature type="domain" description="Root UVB sensitive protein C-terminal" evidence="9">
    <location>
        <begin position="326"/>
        <end position="471"/>
    </location>
</feature>
<evidence type="ECO:0000259" key="9">
    <source>
        <dbReference type="Pfam" id="PF24160"/>
    </source>
</evidence>
<dbReference type="EMBL" id="AGNL01011524">
    <property type="protein sequence ID" value="EJK68340.1"/>
    <property type="molecule type" value="Genomic_DNA"/>
</dbReference>
<dbReference type="AlphaFoldDB" id="K0SSF6"/>
<keyword evidence="3" id="KW-0812">Transmembrane</keyword>
<dbReference type="GO" id="GO:0016020">
    <property type="term" value="C:membrane"/>
    <property type="evidence" value="ECO:0007669"/>
    <property type="project" value="UniProtKB-SubCell"/>
</dbReference>
<evidence type="ECO:0000313" key="10">
    <source>
        <dbReference type="EMBL" id="EJK68340.1"/>
    </source>
</evidence>
<feature type="domain" description="Protein root UVB sensitive/RUS" evidence="8">
    <location>
        <begin position="91"/>
        <end position="313"/>
    </location>
</feature>
<feature type="region of interest" description="Disordered" evidence="6">
    <location>
        <begin position="44"/>
        <end position="64"/>
    </location>
</feature>
<comment type="similarity">
    <text evidence="2">Belongs to the RUS1 family.</text>
</comment>
<accession>K0SSF6</accession>
<evidence type="ECO:0000256" key="2">
    <source>
        <dbReference type="ARBA" id="ARBA00007558"/>
    </source>
</evidence>
<feature type="compositionally biased region" description="Basic residues" evidence="6">
    <location>
        <begin position="55"/>
        <end position="64"/>
    </location>
</feature>
<dbReference type="Proteomes" id="UP000266841">
    <property type="component" value="Unassembled WGS sequence"/>
</dbReference>
<dbReference type="OMA" id="WISSPMA"/>
<evidence type="ECO:0000259" key="8">
    <source>
        <dbReference type="Pfam" id="PF04884"/>
    </source>
</evidence>
<evidence type="ECO:0000256" key="1">
    <source>
        <dbReference type="ARBA" id="ARBA00004370"/>
    </source>
</evidence>
<evidence type="ECO:0000256" key="6">
    <source>
        <dbReference type="SAM" id="MobiDB-lite"/>
    </source>
</evidence>
<keyword evidence="5" id="KW-0472">Membrane</keyword>
<comment type="caution">
    <text evidence="10">The sequence shown here is derived from an EMBL/GenBank/DDBJ whole genome shotgun (WGS) entry which is preliminary data.</text>
</comment>
<keyword evidence="11" id="KW-1185">Reference proteome</keyword>
<sequence length="478" mass="52531">MVHRRHLFFTFVLRACCCSALALQPPGDSFTVVSRNADGSRIIYTDGGDDDQRRARGRRRRHRRRRKLLSSPSSTFLPSLPEDRRHLLRETGYLEYVCMDNLQDLTTALRSVLATQRVLEGVGVGREGATALAATLDFLIRDGCGMIASLVLTSGFSSTFRRDIKRWKLFADAAVDAGITLEVVAPSLPSRWFLPVLCGANVCKALCGVAAGAVCGPVQLHWAARLGLGDEGLSEVAAKAGAQRTIVGATGLVLSGLFARWMGGRGANRPVWVGMYAVLTALHLLANYRSMRIVRLNWLNRERMDLILEDFLGRDGGSGDTLGLIDPAGAARVESLVFRPRVRRHQCGVRLGVSFNDLVRCSIESSSELQSRLIGGLGDGYVLSVSNNGRRRSVLVSFLRSLSRRDIARTCLHAKLVERALSELEQSGRRIDSPQLAQARADSDVVRLWPKFEKTARTAGWDLDKTEIAVEGYEVSIE</sequence>
<dbReference type="Pfam" id="PF04884">
    <property type="entry name" value="UVB_sens_prot"/>
    <property type="match status" value="1"/>
</dbReference>
<evidence type="ECO:0000256" key="4">
    <source>
        <dbReference type="ARBA" id="ARBA00022989"/>
    </source>
</evidence>
<dbReference type="InterPro" id="IPR055412">
    <property type="entry name" value="UVB_sens_C"/>
</dbReference>
<dbReference type="InterPro" id="IPR054549">
    <property type="entry name" value="UVB_sens_RUS_dom"/>
</dbReference>
<dbReference type="eggNOG" id="KOG4249">
    <property type="taxonomic scope" value="Eukaryota"/>
</dbReference>
<dbReference type="PANTHER" id="PTHR12770:SF31">
    <property type="entry name" value="RUS FAMILY MEMBER 1"/>
    <property type="match status" value="1"/>
</dbReference>
<dbReference type="PANTHER" id="PTHR12770">
    <property type="entry name" value="RUS1 FAMILY PROTEIN C16ORF58"/>
    <property type="match status" value="1"/>
</dbReference>
<evidence type="ECO:0000256" key="7">
    <source>
        <dbReference type="SAM" id="SignalP"/>
    </source>
</evidence>
<feature type="chain" id="PRO_5003838010" evidence="7">
    <location>
        <begin position="23"/>
        <end position="478"/>
    </location>
</feature>
<feature type="signal peptide" evidence="7">
    <location>
        <begin position="1"/>
        <end position="22"/>
    </location>
</feature>
<keyword evidence="4" id="KW-1133">Transmembrane helix</keyword>
<dbReference type="OrthoDB" id="364779at2759"/>
<protein>
    <submittedName>
        <fullName evidence="10">Uncharacterized protein</fullName>
    </submittedName>
</protein>
<reference evidence="10 11" key="1">
    <citation type="journal article" date="2012" name="Genome Biol.">
        <title>Genome and low-iron response of an oceanic diatom adapted to chronic iron limitation.</title>
        <authorList>
            <person name="Lommer M."/>
            <person name="Specht M."/>
            <person name="Roy A.S."/>
            <person name="Kraemer L."/>
            <person name="Andreson R."/>
            <person name="Gutowska M.A."/>
            <person name="Wolf J."/>
            <person name="Bergner S.V."/>
            <person name="Schilhabel M.B."/>
            <person name="Klostermeier U.C."/>
            <person name="Beiko R.G."/>
            <person name="Rosenstiel P."/>
            <person name="Hippler M."/>
            <person name="Laroche J."/>
        </authorList>
    </citation>
    <scope>NUCLEOTIDE SEQUENCE [LARGE SCALE GENOMIC DNA]</scope>
    <source>
        <strain evidence="10 11">CCMP1005</strain>
    </source>
</reference>
<evidence type="ECO:0000256" key="3">
    <source>
        <dbReference type="ARBA" id="ARBA00022692"/>
    </source>
</evidence>
<dbReference type="Pfam" id="PF24160">
    <property type="entry name" value="UVB_sens_C"/>
    <property type="match status" value="1"/>
</dbReference>
<keyword evidence="7" id="KW-0732">Signal</keyword>
<name>K0SSF6_THAOC</name>
<organism evidence="10 11">
    <name type="scientific">Thalassiosira oceanica</name>
    <name type="common">Marine diatom</name>
    <dbReference type="NCBI Taxonomy" id="159749"/>
    <lineage>
        <taxon>Eukaryota</taxon>
        <taxon>Sar</taxon>
        <taxon>Stramenopiles</taxon>
        <taxon>Ochrophyta</taxon>
        <taxon>Bacillariophyta</taxon>
        <taxon>Coscinodiscophyceae</taxon>
        <taxon>Thalassiosirophycidae</taxon>
        <taxon>Thalassiosirales</taxon>
        <taxon>Thalassiosiraceae</taxon>
        <taxon>Thalassiosira</taxon>
    </lineage>
</organism>
<dbReference type="InterPro" id="IPR006968">
    <property type="entry name" value="RUS_fam"/>
</dbReference>
<evidence type="ECO:0000256" key="5">
    <source>
        <dbReference type="ARBA" id="ARBA00023136"/>
    </source>
</evidence>
<proteinExistence type="inferred from homology"/>